<dbReference type="GO" id="GO:0016491">
    <property type="term" value="F:oxidoreductase activity"/>
    <property type="evidence" value="ECO:0007669"/>
    <property type="project" value="UniProtKB-KW"/>
</dbReference>
<evidence type="ECO:0000256" key="1">
    <source>
        <dbReference type="ARBA" id="ARBA00008056"/>
    </source>
</evidence>
<evidence type="ECO:0000256" key="2">
    <source>
        <dbReference type="RuleBase" id="RU003682"/>
    </source>
</evidence>
<dbReference type="GO" id="GO:0046872">
    <property type="term" value="F:metal ion binding"/>
    <property type="evidence" value="ECO:0007669"/>
    <property type="project" value="UniProtKB-KW"/>
</dbReference>
<evidence type="ECO:0000313" key="5">
    <source>
        <dbReference type="Proteomes" id="UP001138500"/>
    </source>
</evidence>
<protein>
    <submittedName>
        <fullName evidence="4">Gibberellin 20-oxidase</fullName>
    </submittedName>
</protein>
<dbReference type="InterPro" id="IPR050231">
    <property type="entry name" value="Iron_ascorbate_oxido_reductase"/>
</dbReference>
<dbReference type="PANTHER" id="PTHR47990">
    <property type="entry name" value="2-OXOGLUTARATE (2OG) AND FE(II)-DEPENDENT OXYGENASE SUPERFAMILY PROTEIN-RELATED"/>
    <property type="match status" value="1"/>
</dbReference>
<evidence type="ECO:0000259" key="3">
    <source>
        <dbReference type="PROSITE" id="PS51471"/>
    </source>
</evidence>
<dbReference type="Gene3D" id="2.60.120.330">
    <property type="entry name" value="B-lactam Antibiotic, Isopenicillin N Synthase, Chain"/>
    <property type="match status" value="1"/>
</dbReference>
<keyword evidence="5" id="KW-1185">Reference proteome</keyword>
<feature type="domain" description="Fe2OG dioxygenase" evidence="3">
    <location>
        <begin position="113"/>
        <end position="225"/>
    </location>
</feature>
<dbReference type="PROSITE" id="PS51471">
    <property type="entry name" value="FE2OG_OXY"/>
    <property type="match status" value="1"/>
</dbReference>
<accession>A0A9W7W496</accession>
<dbReference type="Proteomes" id="UP001138500">
    <property type="component" value="Unassembled WGS sequence"/>
</dbReference>
<reference evidence="4 5" key="2">
    <citation type="journal article" date="2021" name="Curr. Genet.">
        <title>Genetic response to nitrogen starvation in the aggressive Eucalyptus foliar pathogen Teratosphaeria destructans.</title>
        <authorList>
            <person name="Havenga M."/>
            <person name="Wingfield B.D."/>
            <person name="Wingfield M.J."/>
            <person name="Dreyer L.L."/>
            <person name="Roets F."/>
            <person name="Aylward J."/>
        </authorList>
    </citation>
    <scope>NUCLEOTIDE SEQUENCE [LARGE SCALE GENOMIC DNA]</scope>
    <source>
        <strain evidence="4">CMW44962</strain>
    </source>
</reference>
<comment type="similarity">
    <text evidence="1 2">Belongs to the iron/ascorbate-dependent oxidoreductase family.</text>
</comment>
<dbReference type="OrthoDB" id="288590at2759"/>
<dbReference type="Pfam" id="PF03171">
    <property type="entry name" value="2OG-FeII_Oxy"/>
    <property type="match status" value="1"/>
</dbReference>
<dbReference type="AlphaFoldDB" id="A0A9W7W496"/>
<dbReference type="InterPro" id="IPR044861">
    <property type="entry name" value="IPNS-like_FE2OG_OXY"/>
</dbReference>
<reference evidence="4 5" key="1">
    <citation type="journal article" date="2018" name="IMA Fungus">
        <title>IMA Genome-F 10: Nine draft genome sequences of Claviceps purpurea s.lat., including C. arundinis, C. humidiphila, and C. cf. spartinae, pseudomolecules for the pitch canker pathogen Fusarium circinatum, draft genome of Davidsoniella eucalypti, Grosmannia galeiformis, Quambalaria eucalypti, and Teratosphaeria destructans.</title>
        <authorList>
            <person name="Wingfield B.D."/>
            <person name="Liu M."/>
            <person name="Nguyen H.D."/>
            <person name="Lane F.A."/>
            <person name="Morgan S.W."/>
            <person name="De Vos L."/>
            <person name="Wilken P.M."/>
            <person name="Duong T.A."/>
            <person name="Aylward J."/>
            <person name="Coetzee M.P."/>
            <person name="Dadej K."/>
            <person name="De Beer Z.W."/>
            <person name="Findlay W."/>
            <person name="Havenga M."/>
            <person name="Kolarik M."/>
            <person name="Menzies J.G."/>
            <person name="Naidoo K."/>
            <person name="Pochopski O."/>
            <person name="Shoukouhi P."/>
            <person name="Santana Q.C."/>
            <person name="Seifert K.A."/>
            <person name="Soal N."/>
            <person name="Steenkamp E.T."/>
            <person name="Tatham C.T."/>
            <person name="van der Nest M.A."/>
            <person name="Wingfield M.J."/>
        </authorList>
    </citation>
    <scope>NUCLEOTIDE SEQUENCE [LARGE SCALE GENOMIC DNA]</scope>
    <source>
        <strain evidence="4">CMW44962</strain>
    </source>
</reference>
<organism evidence="4 5">
    <name type="scientific">Teratosphaeria destructans</name>
    <dbReference type="NCBI Taxonomy" id="418781"/>
    <lineage>
        <taxon>Eukaryota</taxon>
        <taxon>Fungi</taxon>
        <taxon>Dikarya</taxon>
        <taxon>Ascomycota</taxon>
        <taxon>Pezizomycotina</taxon>
        <taxon>Dothideomycetes</taxon>
        <taxon>Dothideomycetidae</taxon>
        <taxon>Mycosphaerellales</taxon>
        <taxon>Teratosphaeriaceae</taxon>
        <taxon>Teratosphaeria</taxon>
    </lineage>
</organism>
<gene>
    <name evidence="4" type="ORF">Tdes44962_MAKER08624</name>
</gene>
<dbReference type="EMBL" id="RIBY02000979">
    <property type="protein sequence ID" value="KAH9834712.1"/>
    <property type="molecule type" value="Genomic_DNA"/>
</dbReference>
<evidence type="ECO:0000313" key="4">
    <source>
        <dbReference type="EMBL" id="KAH9834712.1"/>
    </source>
</evidence>
<keyword evidence="2" id="KW-0560">Oxidoreductase</keyword>
<dbReference type="InterPro" id="IPR027443">
    <property type="entry name" value="IPNS-like_sf"/>
</dbReference>
<comment type="caution">
    <text evidence="4">The sequence shown here is derived from an EMBL/GenBank/DDBJ whole genome shotgun (WGS) entry which is preliminary data.</text>
</comment>
<proteinExistence type="inferred from homology"/>
<dbReference type="InterPro" id="IPR005123">
    <property type="entry name" value="Oxoglu/Fe-dep_dioxygenase_dom"/>
</dbReference>
<dbReference type="SUPFAM" id="SSF51197">
    <property type="entry name" value="Clavaminate synthase-like"/>
    <property type="match status" value="1"/>
</dbReference>
<name>A0A9W7W496_9PEZI</name>
<keyword evidence="2" id="KW-0479">Metal-binding</keyword>
<keyword evidence="2" id="KW-0408">Iron</keyword>
<sequence>MIAAAEDVGFFYLDLTDQGSANMLYNLEVLTSIMRIWFARPEREKRNVPTTTKAHGYKPVGLHAGVGGKSDGWEALKIGRQELKGRWALADVVKEHVDRYDDLQKRHRDDTPSKSSVFFLHYPPRDDAGDNMGQNMHMDMGTLALLFAMQWGLQVLCRADSSARSSATEGEKLEWKFVQPRPGHAVINVGDTLRFLTGRRLRSALHRALPIQAEDRYAVTYFLRPSDDAEFLDSDGATSTARDWYLRKNETYEDSHENQLNGSVLLGGLEEQVEIVKDRRAVCLG</sequence>